<name>A0A6G0LSB2_9STRA</name>
<sequence length="48" mass="5800">MKTTVSSPKRNRLPKFEWNMEYDLENHERSEVQTKHIPYIPNDEGQPE</sequence>
<evidence type="ECO:0000313" key="3">
    <source>
        <dbReference type="EMBL" id="KAE9129770.1"/>
    </source>
</evidence>
<reference evidence="5 6" key="1">
    <citation type="submission" date="2018-09" db="EMBL/GenBank/DDBJ databases">
        <title>Genomic investigation of the strawberry pathogen Phytophthora fragariae indicates pathogenicity is determined by transcriptional variation in three key races.</title>
        <authorList>
            <person name="Adams T.M."/>
            <person name="Armitage A.D."/>
            <person name="Sobczyk M.K."/>
            <person name="Bates H.J."/>
            <person name="Dunwell J.M."/>
            <person name="Nellist C.F."/>
            <person name="Harrison R.J."/>
        </authorList>
    </citation>
    <scope>NUCLEOTIDE SEQUENCE [LARGE SCALE GENOMIC DNA]</scope>
    <source>
        <strain evidence="4 5">BC-23</strain>
        <strain evidence="3 6">ONT-3</strain>
    </source>
</reference>
<evidence type="ECO:0000313" key="4">
    <source>
        <dbReference type="EMBL" id="KAE9243994.1"/>
    </source>
</evidence>
<dbReference type="EMBL" id="QXFX01000136">
    <property type="protein sequence ID" value="KAE9129770.1"/>
    <property type="molecule type" value="Genomic_DNA"/>
</dbReference>
<accession>A0A6G0LSB2</accession>
<feature type="region of interest" description="Disordered" evidence="1">
    <location>
        <begin position="28"/>
        <end position="48"/>
    </location>
</feature>
<comment type="caution">
    <text evidence="3">The sequence shown here is derived from an EMBL/GenBank/DDBJ whole genome shotgun (WGS) entry which is preliminary data.</text>
</comment>
<evidence type="ECO:0000313" key="2">
    <source>
        <dbReference type="EMBL" id="KAE9129763.1"/>
    </source>
</evidence>
<dbReference type="EMBL" id="QXGC01000229">
    <property type="protein sequence ID" value="KAE9243994.1"/>
    <property type="molecule type" value="Genomic_DNA"/>
</dbReference>
<gene>
    <name evidence="4" type="ORF">PF004_g5871</name>
    <name evidence="3" type="ORF">PF010_g4069</name>
    <name evidence="2" type="ORF">PF010_g4075</name>
</gene>
<evidence type="ECO:0000313" key="6">
    <source>
        <dbReference type="Proteomes" id="UP000488956"/>
    </source>
</evidence>
<proteinExistence type="predicted"/>
<dbReference type="Proteomes" id="UP000476176">
    <property type="component" value="Unassembled WGS sequence"/>
</dbReference>
<evidence type="ECO:0000256" key="1">
    <source>
        <dbReference type="SAM" id="MobiDB-lite"/>
    </source>
</evidence>
<dbReference type="AlphaFoldDB" id="A0A6G0LSB2"/>
<protein>
    <submittedName>
        <fullName evidence="3">Uncharacterized protein</fullName>
    </submittedName>
</protein>
<organism evidence="3 6">
    <name type="scientific">Phytophthora fragariae</name>
    <dbReference type="NCBI Taxonomy" id="53985"/>
    <lineage>
        <taxon>Eukaryota</taxon>
        <taxon>Sar</taxon>
        <taxon>Stramenopiles</taxon>
        <taxon>Oomycota</taxon>
        <taxon>Peronosporomycetes</taxon>
        <taxon>Peronosporales</taxon>
        <taxon>Peronosporaceae</taxon>
        <taxon>Phytophthora</taxon>
    </lineage>
</organism>
<evidence type="ECO:0000313" key="5">
    <source>
        <dbReference type="Proteomes" id="UP000476176"/>
    </source>
</evidence>
<dbReference type="Proteomes" id="UP000488956">
    <property type="component" value="Unassembled WGS sequence"/>
</dbReference>
<dbReference type="EMBL" id="QXFX01000136">
    <property type="protein sequence ID" value="KAE9129763.1"/>
    <property type="molecule type" value="Genomic_DNA"/>
</dbReference>